<accession>U1PPD1</accession>
<sequence length="171" mass="19310">MVVPLPVRPIVGASLPRSADRASDRAIAIALLYFFLQHVPRPSNVTVRVQLAVIIGSEIGTHHRPGPVNVFRLTLWTLATRTFFTHSFDGDADISECEFESIDKLPVTPERVCFLFTVDDRCAVSTSDRLPTYTVSTFRSSSHSTACFTTALRLWSRLRVRSSYTCRHWIR</sequence>
<proteinExistence type="predicted"/>
<organism evidence="1 2">
    <name type="scientific">Haloquadratum walsbyi J07HQW2</name>
    <dbReference type="NCBI Taxonomy" id="1238425"/>
    <lineage>
        <taxon>Archaea</taxon>
        <taxon>Methanobacteriati</taxon>
        <taxon>Methanobacteriota</taxon>
        <taxon>Stenosarchaea group</taxon>
        <taxon>Halobacteria</taxon>
        <taxon>Halobacteriales</taxon>
        <taxon>Haloferacaceae</taxon>
        <taxon>Haloquadratum</taxon>
    </lineage>
</organism>
<dbReference type="EMBL" id="KE356561">
    <property type="protein sequence ID" value="ERG95602.1"/>
    <property type="molecule type" value="Genomic_DNA"/>
</dbReference>
<dbReference type="AlphaFoldDB" id="U1PPD1"/>
<dbReference type="HOGENOM" id="CLU_1559448_0_0_2"/>
<protein>
    <submittedName>
        <fullName evidence="1">Uncharacterized protein</fullName>
    </submittedName>
</protein>
<evidence type="ECO:0000313" key="2">
    <source>
        <dbReference type="Proteomes" id="UP000030710"/>
    </source>
</evidence>
<gene>
    <name evidence="1" type="ORF">J07HQW2_02061</name>
</gene>
<evidence type="ECO:0000313" key="1">
    <source>
        <dbReference type="EMBL" id="ERG95602.1"/>
    </source>
</evidence>
<name>U1PPD1_9EURY</name>
<reference evidence="1 2" key="1">
    <citation type="journal article" date="2013" name="PLoS ONE">
        <title>Assembly-driven community genomics of a hypersaline microbial ecosystem.</title>
        <authorList>
            <person name="Podell S."/>
            <person name="Ugalde J.A."/>
            <person name="Narasingarao P."/>
            <person name="Banfield J.F."/>
            <person name="Heidelberg K.B."/>
            <person name="Allen E.E."/>
        </authorList>
    </citation>
    <scope>NUCLEOTIDE SEQUENCE [LARGE SCALE GENOMIC DNA]</scope>
    <source>
        <strain evidence="2">J07HQW2</strain>
    </source>
</reference>
<dbReference type="Proteomes" id="UP000030710">
    <property type="component" value="Unassembled WGS sequence"/>
</dbReference>